<accession>A0A4Z0A7Z7</accession>
<feature type="transmembrane region" description="Helical" evidence="1">
    <location>
        <begin position="12"/>
        <end position="36"/>
    </location>
</feature>
<comment type="caution">
    <text evidence="2">The sequence shown here is derived from an EMBL/GenBank/DDBJ whole genome shotgun (WGS) entry which is preliminary data.</text>
</comment>
<name>A0A4Z0A7Z7_9AGAM</name>
<dbReference type="AlphaFoldDB" id="A0A4Z0A7Z7"/>
<evidence type="ECO:0008006" key="4">
    <source>
        <dbReference type="Google" id="ProtNLM"/>
    </source>
</evidence>
<reference evidence="2 3" key="1">
    <citation type="submission" date="2019-02" db="EMBL/GenBank/DDBJ databases">
        <title>Genome sequencing of the rare red list fungi Hericium alpestre (H. flagellum).</title>
        <authorList>
            <person name="Buettner E."/>
            <person name="Kellner H."/>
        </authorList>
    </citation>
    <scope>NUCLEOTIDE SEQUENCE [LARGE SCALE GENOMIC DNA]</scope>
    <source>
        <strain evidence="2 3">DSM 108284</strain>
    </source>
</reference>
<proteinExistence type="predicted"/>
<sequence length="226" mass="25112">MAAHHFCCCLPIRLGAFLISLVQFLLAGLVAAGIWYDLHESHDLPTKAKVTFICRGVFYTIFCLSSLFGFIGAIRRSASLLKQYSEYLAWTLIIQVILDGLYLWAYFTTPRDDLIKRCINGSTDQDVIDSCNKTLSLAKGWIIASLILSLLVQAYAAYIVHGYSKKLEVEVEFRTTAVQMDTSYKYNAAPRQSQEALTGAGPHYPYADPSHSFGAGGAPYDPYTKV</sequence>
<evidence type="ECO:0000313" key="2">
    <source>
        <dbReference type="EMBL" id="TFY82875.1"/>
    </source>
</evidence>
<feature type="transmembrane region" description="Helical" evidence="1">
    <location>
        <begin position="140"/>
        <end position="160"/>
    </location>
</feature>
<keyword evidence="3" id="KW-1185">Reference proteome</keyword>
<organism evidence="2 3">
    <name type="scientific">Hericium alpestre</name>
    <dbReference type="NCBI Taxonomy" id="135208"/>
    <lineage>
        <taxon>Eukaryota</taxon>
        <taxon>Fungi</taxon>
        <taxon>Dikarya</taxon>
        <taxon>Basidiomycota</taxon>
        <taxon>Agaricomycotina</taxon>
        <taxon>Agaricomycetes</taxon>
        <taxon>Russulales</taxon>
        <taxon>Hericiaceae</taxon>
        <taxon>Hericium</taxon>
    </lineage>
</organism>
<keyword evidence="1" id="KW-0812">Transmembrane</keyword>
<feature type="transmembrane region" description="Helical" evidence="1">
    <location>
        <begin position="56"/>
        <end position="75"/>
    </location>
</feature>
<evidence type="ECO:0000313" key="3">
    <source>
        <dbReference type="Proteomes" id="UP000298061"/>
    </source>
</evidence>
<dbReference type="STRING" id="135208.A0A4Z0A7Z7"/>
<evidence type="ECO:0000256" key="1">
    <source>
        <dbReference type="SAM" id="Phobius"/>
    </source>
</evidence>
<dbReference type="Proteomes" id="UP000298061">
    <property type="component" value="Unassembled WGS sequence"/>
</dbReference>
<gene>
    <name evidence="2" type="ORF">EWM64_g1131</name>
</gene>
<keyword evidence="1" id="KW-0472">Membrane</keyword>
<dbReference type="OrthoDB" id="3239304at2759"/>
<dbReference type="EMBL" id="SFCI01000071">
    <property type="protein sequence ID" value="TFY82875.1"/>
    <property type="molecule type" value="Genomic_DNA"/>
</dbReference>
<protein>
    <recommendedName>
        <fullName evidence="4">MARVEL domain-containing protein</fullName>
    </recommendedName>
</protein>
<feature type="transmembrane region" description="Helical" evidence="1">
    <location>
        <begin position="87"/>
        <end position="107"/>
    </location>
</feature>
<keyword evidence="1" id="KW-1133">Transmembrane helix</keyword>